<protein>
    <submittedName>
        <fullName evidence="1">Uncharacterized protein</fullName>
    </submittedName>
</protein>
<dbReference type="AlphaFoldDB" id="A0A839HDP4"/>
<keyword evidence="2" id="KW-1185">Reference proteome</keyword>
<sequence>MNKLTAINAIGNAAQRENRLFTNEEITALCLLAMLESEKEEEEDFIEPDDNEYVYSPAAGGGFYY</sequence>
<evidence type="ECO:0000313" key="2">
    <source>
        <dbReference type="Proteomes" id="UP000548632"/>
    </source>
</evidence>
<dbReference type="EMBL" id="JABVCQ010000007">
    <property type="protein sequence ID" value="MBB1125506.1"/>
    <property type="molecule type" value="Genomic_DNA"/>
</dbReference>
<accession>A0A839HDP4</accession>
<proteinExistence type="predicted"/>
<name>A0A839HDP4_9GAMM</name>
<evidence type="ECO:0000313" key="1">
    <source>
        <dbReference type="EMBL" id="MBB1125506.1"/>
    </source>
</evidence>
<gene>
    <name evidence="1" type="ORF">HUK38_04580</name>
</gene>
<dbReference type="RefSeq" id="WP_182582922.1">
    <property type="nucleotide sequence ID" value="NZ_JABVCQ010000007.1"/>
</dbReference>
<organism evidence="1 2">
    <name type="scientific">Thiospirillum jenense</name>
    <dbReference type="NCBI Taxonomy" id="1653858"/>
    <lineage>
        <taxon>Bacteria</taxon>
        <taxon>Pseudomonadati</taxon>
        <taxon>Pseudomonadota</taxon>
        <taxon>Gammaproteobacteria</taxon>
        <taxon>Chromatiales</taxon>
        <taxon>Chromatiaceae</taxon>
        <taxon>Thiospirillum</taxon>
    </lineage>
</organism>
<dbReference type="Proteomes" id="UP000548632">
    <property type="component" value="Unassembled WGS sequence"/>
</dbReference>
<reference evidence="1 2" key="1">
    <citation type="journal article" date="2020" name="Arch. Microbiol.">
        <title>The genome sequence of the giant phototrophic gammaproteobacterium Thiospirillum jenense gives insight into its physiological properties and phylogenetic relationships.</title>
        <authorList>
            <person name="Imhoff J.F."/>
            <person name="Meyer T.E."/>
            <person name="Kyndt J.A."/>
        </authorList>
    </citation>
    <scope>NUCLEOTIDE SEQUENCE [LARGE SCALE GENOMIC DNA]</scope>
    <source>
        <strain evidence="1 2">DSM 216</strain>
    </source>
</reference>
<comment type="caution">
    <text evidence="1">The sequence shown here is derived from an EMBL/GenBank/DDBJ whole genome shotgun (WGS) entry which is preliminary data.</text>
</comment>